<accession>A0A381XTV0</accession>
<protein>
    <recommendedName>
        <fullName evidence="1">FAD-binding PCMH-type domain-containing protein</fullName>
    </recommendedName>
</protein>
<name>A0A381XTV0_9ZZZZ</name>
<gene>
    <name evidence="2" type="ORF">METZ01_LOCUS120944</name>
</gene>
<proteinExistence type="predicted"/>
<dbReference type="InterPro" id="IPR036318">
    <property type="entry name" value="FAD-bd_PCMH-like_sf"/>
</dbReference>
<dbReference type="Gene3D" id="3.30.465.10">
    <property type="match status" value="1"/>
</dbReference>
<dbReference type="InterPro" id="IPR016169">
    <property type="entry name" value="FAD-bd_PCMH_sub2"/>
</dbReference>
<feature type="non-terminal residue" evidence="2">
    <location>
        <position position="340"/>
    </location>
</feature>
<evidence type="ECO:0000259" key="1">
    <source>
        <dbReference type="PROSITE" id="PS51387"/>
    </source>
</evidence>
<dbReference type="EMBL" id="UINC01016337">
    <property type="protein sequence ID" value="SVA68090.1"/>
    <property type="molecule type" value="Genomic_DNA"/>
</dbReference>
<dbReference type="PANTHER" id="PTHR11748">
    <property type="entry name" value="D-LACTATE DEHYDROGENASE"/>
    <property type="match status" value="1"/>
</dbReference>
<dbReference type="SUPFAM" id="SSF56176">
    <property type="entry name" value="FAD-binding/transporter-associated domain-like"/>
    <property type="match status" value="1"/>
</dbReference>
<reference evidence="2" key="1">
    <citation type="submission" date="2018-05" db="EMBL/GenBank/DDBJ databases">
        <authorList>
            <person name="Lanie J.A."/>
            <person name="Ng W.-L."/>
            <person name="Kazmierczak K.M."/>
            <person name="Andrzejewski T.M."/>
            <person name="Davidsen T.M."/>
            <person name="Wayne K.J."/>
            <person name="Tettelin H."/>
            <person name="Glass J.I."/>
            <person name="Rusch D."/>
            <person name="Podicherti R."/>
            <person name="Tsui H.-C.T."/>
            <person name="Winkler M.E."/>
        </authorList>
    </citation>
    <scope>NUCLEOTIDE SEQUENCE</scope>
</reference>
<organism evidence="2">
    <name type="scientific">marine metagenome</name>
    <dbReference type="NCBI Taxonomy" id="408172"/>
    <lineage>
        <taxon>unclassified sequences</taxon>
        <taxon>metagenomes</taxon>
        <taxon>ecological metagenomes</taxon>
    </lineage>
</organism>
<dbReference type="InterPro" id="IPR016166">
    <property type="entry name" value="FAD-bd_PCMH"/>
</dbReference>
<dbReference type="PANTHER" id="PTHR11748:SF103">
    <property type="entry name" value="GLYCOLATE OXIDASE SUBUNIT GLCE"/>
    <property type="match status" value="1"/>
</dbReference>
<dbReference type="GO" id="GO:0071949">
    <property type="term" value="F:FAD binding"/>
    <property type="evidence" value="ECO:0007669"/>
    <property type="project" value="InterPro"/>
</dbReference>
<sequence length="340" mass="38331">VSSRIEAQEAFRICGKGSRFVTTVSGKFEAFSSDILTLQKLNGTRFFDPDDMVVGVESGMNIRSLQEILAERNMLLPVNPWFPDSCVGSIVACNDFGPNRMDMGGLRDCIIGIEYINGKGEIVEAGGKVVKNVSGYDLTRMMLGSQGGLGVITAVNFKVIPRPAEPHGMYGIFKNEAWLPQVEELRKRRIPLDWIQAVLTPDSNWILGLGFSGNKPNRNRIESEIREVYGKTLAILPDGKSFFGQKFTPGEQRFDGFLPAICDAWEMDESHFHVFATLPTEEIFRFHFETFRKENFKIVVHPIGGDIHFMHKSFGMKEQLQHLEKIKSALVHSESKLRWV</sequence>
<dbReference type="AlphaFoldDB" id="A0A381XTV0"/>
<feature type="domain" description="FAD-binding PCMH-type" evidence="1">
    <location>
        <begin position="1"/>
        <end position="162"/>
    </location>
</feature>
<feature type="non-terminal residue" evidence="2">
    <location>
        <position position="1"/>
    </location>
</feature>
<dbReference type="Pfam" id="PF01565">
    <property type="entry name" value="FAD_binding_4"/>
    <property type="match status" value="1"/>
</dbReference>
<dbReference type="PROSITE" id="PS51387">
    <property type="entry name" value="FAD_PCMH"/>
    <property type="match status" value="1"/>
</dbReference>
<evidence type="ECO:0000313" key="2">
    <source>
        <dbReference type="EMBL" id="SVA68090.1"/>
    </source>
</evidence>
<dbReference type="InterPro" id="IPR006094">
    <property type="entry name" value="Oxid_FAD_bind_N"/>
</dbReference>